<dbReference type="PANTHER" id="PTHR34385">
    <property type="entry name" value="D-ALANYL-D-ALANINE CARBOXYPEPTIDASE"/>
    <property type="match status" value="1"/>
</dbReference>
<dbReference type="CDD" id="cd14814">
    <property type="entry name" value="Peptidase_M15"/>
    <property type="match status" value="1"/>
</dbReference>
<gene>
    <name evidence="3" type="ORF">AFR_15495</name>
</gene>
<dbReference type="AlphaFoldDB" id="U5W0C4"/>
<evidence type="ECO:0000259" key="2">
    <source>
        <dbReference type="Pfam" id="PF02557"/>
    </source>
</evidence>
<accession>U5W0C4</accession>
<proteinExistence type="predicted"/>
<dbReference type="Gene3D" id="3.30.1380.10">
    <property type="match status" value="1"/>
</dbReference>
<dbReference type="Proteomes" id="UP000017746">
    <property type="component" value="Chromosome"/>
</dbReference>
<dbReference type="PANTHER" id="PTHR34385:SF1">
    <property type="entry name" value="PEPTIDOGLYCAN L-ALANYL-D-GLUTAMATE ENDOPEPTIDASE CWLK"/>
    <property type="match status" value="1"/>
</dbReference>
<dbReference type="InterPro" id="IPR006311">
    <property type="entry name" value="TAT_signal"/>
</dbReference>
<dbReference type="eggNOG" id="COG1876">
    <property type="taxonomic scope" value="Bacteria"/>
</dbReference>
<dbReference type="GO" id="GO:0006508">
    <property type="term" value="P:proteolysis"/>
    <property type="evidence" value="ECO:0007669"/>
    <property type="project" value="InterPro"/>
</dbReference>
<evidence type="ECO:0000313" key="4">
    <source>
        <dbReference type="Proteomes" id="UP000017746"/>
    </source>
</evidence>
<keyword evidence="1" id="KW-0732">Signal</keyword>
<protein>
    <submittedName>
        <fullName evidence="3">Extracellular matrix-binding protein ebhB</fullName>
    </submittedName>
</protein>
<feature type="signal peptide" evidence="1">
    <location>
        <begin position="1"/>
        <end position="33"/>
    </location>
</feature>
<dbReference type="EMBL" id="CP006272">
    <property type="protein sequence ID" value="AGZ41381.1"/>
    <property type="molecule type" value="Genomic_DNA"/>
</dbReference>
<name>U5W0C4_9ACTN</name>
<dbReference type="SUPFAM" id="SSF55166">
    <property type="entry name" value="Hedgehog/DD-peptidase"/>
    <property type="match status" value="1"/>
</dbReference>
<sequence>MTTRHGSRLKPLAAAAAAAGALIIAGPAAPASAAVPKAAQQWASLMHRSLTPTPQVLALREKLAGQRATLVTRSAGVTKSKTTQTGAQTALSAAITADGTARTRYAVAVEALTTAKNARTVALQQRPRNATKVSRAQAAVTAAAKTVTASRTAAAAAARTLKTAQGTARTATADLDTAIASWRVMSEAVATNQERLAGLNKAPEYATQAAALSRDVVAQVRPVFTTADTTAVNGVTVHKSVSFAFREMLAAAKADGVVLSGGGFRTKQRQIELRKINGCPDVYTAPASSCRVPTAIPGRSLHELGLAVDITQGGSSLTSSSAGFRWLSVHADEYGFVNLPSEPWHWSITGG</sequence>
<dbReference type="STRING" id="1246995.AFR_15495"/>
<dbReference type="PROSITE" id="PS51318">
    <property type="entry name" value="TAT"/>
    <property type="match status" value="1"/>
</dbReference>
<dbReference type="RefSeq" id="WP_023361440.1">
    <property type="nucleotide sequence ID" value="NC_022657.1"/>
</dbReference>
<evidence type="ECO:0000313" key="3">
    <source>
        <dbReference type="EMBL" id="AGZ41381.1"/>
    </source>
</evidence>
<keyword evidence="4" id="KW-1185">Reference proteome</keyword>
<dbReference type="InterPro" id="IPR003709">
    <property type="entry name" value="VanY-like_core_dom"/>
</dbReference>
<dbReference type="HOGENOM" id="CLU_048073_0_0_11"/>
<organism evidence="3 4">
    <name type="scientific">Actinoplanes friuliensis DSM 7358</name>
    <dbReference type="NCBI Taxonomy" id="1246995"/>
    <lineage>
        <taxon>Bacteria</taxon>
        <taxon>Bacillati</taxon>
        <taxon>Actinomycetota</taxon>
        <taxon>Actinomycetes</taxon>
        <taxon>Micromonosporales</taxon>
        <taxon>Micromonosporaceae</taxon>
        <taxon>Actinoplanes</taxon>
    </lineage>
</organism>
<dbReference type="OrthoDB" id="516973at2"/>
<reference evidence="3 4" key="1">
    <citation type="journal article" date="2014" name="J. Biotechnol.">
        <title>Complete genome sequence of the actinobacterium Actinoplanes friuliensis HAG 010964, producer of the lipopeptide antibiotic friulimycin.</title>
        <authorList>
            <person name="Ruckert C."/>
            <person name="Szczepanowski R."/>
            <person name="Albersmeier A."/>
            <person name="Goesmann A."/>
            <person name="Fischer N."/>
            <person name="Steinkamper A."/>
            <person name="Puhler A."/>
            <person name="Biener R."/>
            <person name="Schwartz D."/>
            <person name="Kalinowski J."/>
        </authorList>
    </citation>
    <scope>NUCLEOTIDE SEQUENCE [LARGE SCALE GENOMIC DNA]</scope>
    <source>
        <strain evidence="3 4">DSM 7358</strain>
    </source>
</reference>
<feature type="chain" id="PRO_5004665546" evidence="1">
    <location>
        <begin position="34"/>
        <end position="351"/>
    </location>
</feature>
<dbReference type="GO" id="GO:0008233">
    <property type="term" value="F:peptidase activity"/>
    <property type="evidence" value="ECO:0007669"/>
    <property type="project" value="InterPro"/>
</dbReference>
<dbReference type="InterPro" id="IPR052179">
    <property type="entry name" value="DD-CPase-like"/>
</dbReference>
<feature type="domain" description="D-alanyl-D-alanine carboxypeptidase-like core" evidence="2">
    <location>
        <begin position="236"/>
        <end position="348"/>
    </location>
</feature>
<dbReference type="KEGG" id="afs:AFR_15495"/>
<evidence type="ECO:0000256" key="1">
    <source>
        <dbReference type="SAM" id="SignalP"/>
    </source>
</evidence>
<dbReference type="Pfam" id="PF02557">
    <property type="entry name" value="VanY"/>
    <property type="match status" value="1"/>
</dbReference>
<dbReference type="InterPro" id="IPR009045">
    <property type="entry name" value="Zn_M74/Hedgehog-like"/>
</dbReference>
<dbReference type="PATRIC" id="fig|1246995.3.peg.3146"/>